<evidence type="ECO:0000313" key="1">
    <source>
        <dbReference type="EMBL" id="KHG05981.1"/>
    </source>
</evidence>
<comment type="caution">
    <text evidence="1">The sequence shown here is derived from an EMBL/GenBank/DDBJ whole genome shotgun (WGS) entry which is preliminary data.</text>
</comment>
<sequence length="69" mass="7699">MVYCELVYDMSGTCIGHIMRASVRPCLGHGIDIETSASVRHVWDMHRPQDISQCKTCLGHASASRRKPV</sequence>
<gene>
    <name evidence="1" type="ORF">F383_32870</name>
</gene>
<dbReference type="EMBL" id="JRRC01441168">
    <property type="protein sequence ID" value="KHG05981.1"/>
    <property type="molecule type" value="Genomic_DNA"/>
</dbReference>
<accession>A0A0B0N465</accession>
<name>A0A0B0N465_GOSAR</name>
<keyword evidence="2" id="KW-1185">Reference proteome</keyword>
<proteinExistence type="predicted"/>
<dbReference type="Proteomes" id="UP000032142">
    <property type="component" value="Unassembled WGS sequence"/>
</dbReference>
<reference evidence="2" key="1">
    <citation type="submission" date="2014-09" db="EMBL/GenBank/DDBJ databases">
        <authorList>
            <person name="Mudge J."/>
            <person name="Ramaraj T."/>
            <person name="Lindquist I.E."/>
            <person name="Bharti A.K."/>
            <person name="Sundararajan A."/>
            <person name="Cameron C.T."/>
            <person name="Woodward J.E."/>
            <person name="May G.D."/>
            <person name="Brubaker C."/>
            <person name="Broadhvest J."/>
            <person name="Wilkins T.A."/>
        </authorList>
    </citation>
    <scope>NUCLEOTIDE SEQUENCE</scope>
    <source>
        <strain evidence="2">cv. AKA8401</strain>
    </source>
</reference>
<evidence type="ECO:0000313" key="2">
    <source>
        <dbReference type="Proteomes" id="UP000032142"/>
    </source>
</evidence>
<protein>
    <submittedName>
        <fullName evidence="1">Uncharacterized protein</fullName>
    </submittedName>
</protein>
<dbReference type="AlphaFoldDB" id="A0A0B0N465"/>
<organism evidence="1 2">
    <name type="scientific">Gossypium arboreum</name>
    <name type="common">Tree cotton</name>
    <name type="synonym">Gossypium nanking</name>
    <dbReference type="NCBI Taxonomy" id="29729"/>
    <lineage>
        <taxon>Eukaryota</taxon>
        <taxon>Viridiplantae</taxon>
        <taxon>Streptophyta</taxon>
        <taxon>Embryophyta</taxon>
        <taxon>Tracheophyta</taxon>
        <taxon>Spermatophyta</taxon>
        <taxon>Magnoliopsida</taxon>
        <taxon>eudicotyledons</taxon>
        <taxon>Gunneridae</taxon>
        <taxon>Pentapetalae</taxon>
        <taxon>rosids</taxon>
        <taxon>malvids</taxon>
        <taxon>Malvales</taxon>
        <taxon>Malvaceae</taxon>
        <taxon>Malvoideae</taxon>
        <taxon>Gossypium</taxon>
    </lineage>
</organism>